<dbReference type="Gene3D" id="1.10.150.50">
    <property type="entry name" value="Transcription Factor, Ets-1"/>
    <property type="match status" value="1"/>
</dbReference>
<keyword evidence="3" id="KW-1185">Reference proteome</keyword>
<dbReference type="AlphaFoldDB" id="A0A2I0W655"/>
<dbReference type="PANTHER" id="PTHR33915:SF1">
    <property type="entry name" value="OS04G0644100 PROTEIN"/>
    <property type="match status" value="1"/>
</dbReference>
<protein>
    <recommendedName>
        <fullName evidence="1">SAM domain-containing protein</fullName>
    </recommendedName>
</protein>
<dbReference type="PANTHER" id="PTHR33915">
    <property type="entry name" value="OSJNBA0033G05.11 PROTEIN"/>
    <property type="match status" value="1"/>
</dbReference>
<dbReference type="PROSITE" id="PS51257">
    <property type="entry name" value="PROKAR_LIPOPROTEIN"/>
    <property type="match status" value="1"/>
</dbReference>
<reference evidence="2 3" key="1">
    <citation type="journal article" date="2016" name="Sci. Rep.">
        <title>The Dendrobium catenatum Lindl. genome sequence provides insights into polysaccharide synthase, floral development and adaptive evolution.</title>
        <authorList>
            <person name="Zhang G.Q."/>
            <person name="Xu Q."/>
            <person name="Bian C."/>
            <person name="Tsai W.C."/>
            <person name="Yeh C.M."/>
            <person name="Liu K.W."/>
            <person name="Yoshida K."/>
            <person name="Zhang L.S."/>
            <person name="Chang S.B."/>
            <person name="Chen F."/>
            <person name="Shi Y."/>
            <person name="Su Y.Y."/>
            <person name="Zhang Y.Q."/>
            <person name="Chen L.J."/>
            <person name="Yin Y."/>
            <person name="Lin M."/>
            <person name="Huang H."/>
            <person name="Deng H."/>
            <person name="Wang Z.W."/>
            <person name="Zhu S.L."/>
            <person name="Zhao X."/>
            <person name="Deng C."/>
            <person name="Niu S.C."/>
            <person name="Huang J."/>
            <person name="Wang M."/>
            <person name="Liu G.H."/>
            <person name="Yang H.J."/>
            <person name="Xiao X.J."/>
            <person name="Hsiao Y.Y."/>
            <person name="Wu W.L."/>
            <person name="Chen Y.Y."/>
            <person name="Mitsuda N."/>
            <person name="Ohme-Takagi M."/>
            <person name="Luo Y.B."/>
            <person name="Van de Peer Y."/>
            <person name="Liu Z.J."/>
        </authorList>
    </citation>
    <scope>NUCLEOTIDE SEQUENCE [LARGE SCALE GENOMIC DNA]</scope>
    <source>
        <tissue evidence="2">The whole plant</tissue>
    </source>
</reference>
<name>A0A2I0W655_9ASPA</name>
<dbReference type="EMBL" id="KZ502886">
    <property type="protein sequence ID" value="PKU71130.1"/>
    <property type="molecule type" value="Genomic_DNA"/>
</dbReference>
<accession>A0A2I0W655</accession>
<dbReference type="Proteomes" id="UP000233837">
    <property type="component" value="Unassembled WGS sequence"/>
</dbReference>
<organism evidence="2 3">
    <name type="scientific">Dendrobium catenatum</name>
    <dbReference type="NCBI Taxonomy" id="906689"/>
    <lineage>
        <taxon>Eukaryota</taxon>
        <taxon>Viridiplantae</taxon>
        <taxon>Streptophyta</taxon>
        <taxon>Embryophyta</taxon>
        <taxon>Tracheophyta</taxon>
        <taxon>Spermatophyta</taxon>
        <taxon>Magnoliopsida</taxon>
        <taxon>Liliopsida</taxon>
        <taxon>Asparagales</taxon>
        <taxon>Orchidaceae</taxon>
        <taxon>Epidendroideae</taxon>
        <taxon>Malaxideae</taxon>
        <taxon>Dendrobiinae</taxon>
        <taxon>Dendrobium</taxon>
    </lineage>
</organism>
<sequence length="206" mass="23524">MVEFERGRRSLEGVSRECEGGFTQLLGQACTLVRYDSRFILRENSSSSPMDWSAWLSKSSLQPSLVHEYGLLLSDNELEEDDIKHLDHEFLLSMGISIGKHRLEILKLARKERKGVISAVKKLSKRVSNYVWRLSNSSSSAIVAVPKAARQWRASRMTSDRKELEEKQGRLMITNGNQEAQDCSNKVGRAYAEVRWDSMFQDLKPT</sequence>
<dbReference type="CDD" id="cd09487">
    <property type="entry name" value="SAM_superfamily"/>
    <property type="match status" value="1"/>
</dbReference>
<evidence type="ECO:0000313" key="2">
    <source>
        <dbReference type="EMBL" id="PKU71130.1"/>
    </source>
</evidence>
<proteinExistence type="predicted"/>
<dbReference type="InterPro" id="IPR013761">
    <property type="entry name" value="SAM/pointed_sf"/>
</dbReference>
<feature type="domain" description="SAM" evidence="1">
    <location>
        <begin position="67"/>
        <end position="107"/>
    </location>
</feature>
<evidence type="ECO:0000259" key="1">
    <source>
        <dbReference type="Pfam" id="PF07647"/>
    </source>
</evidence>
<dbReference type="SUPFAM" id="SSF47769">
    <property type="entry name" value="SAM/Pointed domain"/>
    <property type="match status" value="1"/>
</dbReference>
<dbReference type="InterPro" id="IPR001660">
    <property type="entry name" value="SAM"/>
</dbReference>
<reference evidence="2 3" key="2">
    <citation type="journal article" date="2017" name="Nature">
        <title>The Apostasia genome and the evolution of orchids.</title>
        <authorList>
            <person name="Zhang G.Q."/>
            <person name="Liu K.W."/>
            <person name="Li Z."/>
            <person name="Lohaus R."/>
            <person name="Hsiao Y.Y."/>
            <person name="Niu S.C."/>
            <person name="Wang J.Y."/>
            <person name="Lin Y.C."/>
            <person name="Xu Q."/>
            <person name="Chen L.J."/>
            <person name="Yoshida K."/>
            <person name="Fujiwara S."/>
            <person name="Wang Z.W."/>
            <person name="Zhang Y.Q."/>
            <person name="Mitsuda N."/>
            <person name="Wang M."/>
            <person name="Liu G.H."/>
            <person name="Pecoraro L."/>
            <person name="Huang H.X."/>
            <person name="Xiao X.J."/>
            <person name="Lin M."/>
            <person name="Wu X.Y."/>
            <person name="Wu W.L."/>
            <person name="Chen Y.Y."/>
            <person name="Chang S.B."/>
            <person name="Sakamoto S."/>
            <person name="Ohme-Takagi M."/>
            <person name="Yagi M."/>
            <person name="Zeng S.J."/>
            <person name="Shen C.Y."/>
            <person name="Yeh C.M."/>
            <person name="Luo Y.B."/>
            <person name="Tsai W.C."/>
            <person name="Van de Peer Y."/>
            <person name="Liu Z.J."/>
        </authorList>
    </citation>
    <scope>NUCLEOTIDE SEQUENCE [LARGE SCALE GENOMIC DNA]</scope>
    <source>
        <tissue evidence="2">The whole plant</tissue>
    </source>
</reference>
<dbReference type="Pfam" id="PF07647">
    <property type="entry name" value="SAM_2"/>
    <property type="match status" value="1"/>
</dbReference>
<gene>
    <name evidence="2" type="ORF">MA16_Dca021700</name>
</gene>
<evidence type="ECO:0000313" key="3">
    <source>
        <dbReference type="Proteomes" id="UP000233837"/>
    </source>
</evidence>